<comment type="similarity">
    <text evidence="1">Belongs to the membrane fusion protein (MFP) (TC 8.A.1) family.</text>
</comment>
<feature type="coiled-coil region" evidence="2">
    <location>
        <begin position="213"/>
        <end position="240"/>
    </location>
</feature>
<dbReference type="STRING" id="1317124.DW2_06268"/>
<dbReference type="Proteomes" id="UP000028607">
    <property type="component" value="Unassembled WGS sequence"/>
</dbReference>
<protein>
    <submittedName>
        <fullName evidence="3">Secretion protein HlyD</fullName>
    </submittedName>
</protein>
<reference evidence="4" key="1">
    <citation type="submission" date="2013-04" db="EMBL/GenBank/DDBJ databases">
        <title>Thioclava sp. 13D2W-2 Genome Sequencing.</title>
        <authorList>
            <person name="Lai Q."/>
            <person name="Li G."/>
            <person name="Shao Z."/>
        </authorList>
    </citation>
    <scope>NUCLEOTIDE SEQUENCE [LARGE SCALE GENOMIC DNA]</scope>
    <source>
        <strain evidence="4">13D2W-2</strain>
    </source>
</reference>
<dbReference type="Gene3D" id="2.40.30.170">
    <property type="match status" value="1"/>
</dbReference>
<sequence length="486" mass="51496">MRFLTRSLMGLFLLALTLGLLAMGGFSIFKAIEARKSASGRAPAARERVFAANVIALDYTTIEPVLTAYGEVRSTRELELRAASAGTIATLAPDFEDGADVAKGELLVKLDPAEAQAARDTAKASVAEAEAALAQAERSLAIARDDVAAAQRQADLRKSALERQQSLSDRGVGSASALETAELAASAAEQAVLNRRAALSSAQAQLDTARTGLTRARITLSEAERKLADTEIRAEFAGRLAEVNAVAGGLVSNNEMLGKLIDPSALEVAFRVSTAQFARLTTRQGTLRDLPVTADLNSSGARLRAEGHLTRVSPAVEAGVAGRQLFAQVTQGAAHLRPGDFVTVQLREPALENVAKIPAAAVDAKNTVLVLGPEDRLEEAPVEILHRQGDAVIIRADLKAGTEIVAERTPLLGRGIKLRPMRQGQSATPAPSRTVKLDPERRAKLIAFVEGNARMPETAKKDLIAQLSQDEVPAETVQRLESRIGG</sequence>
<dbReference type="Gene3D" id="1.10.287.470">
    <property type="entry name" value="Helix hairpin bin"/>
    <property type="match status" value="2"/>
</dbReference>
<name>A0A085TXU7_9RHOB</name>
<dbReference type="PANTHER" id="PTHR30469">
    <property type="entry name" value="MULTIDRUG RESISTANCE PROTEIN MDTA"/>
    <property type="match status" value="1"/>
</dbReference>
<proteinExistence type="inferred from homology"/>
<keyword evidence="2" id="KW-0175">Coiled coil</keyword>
<dbReference type="GO" id="GO:1990281">
    <property type="term" value="C:efflux pump complex"/>
    <property type="evidence" value="ECO:0007669"/>
    <property type="project" value="TreeGrafter"/>
</dbReference>
<reference evidence="3 4" key="2">
    <citation type="journal article" date="2015" name="Antonie Van Leeuwenhoek">
        <title>Thioclava indica sp. nov., isolated from surface seawater of the Indian Ocean.</title>
        <authorList>
            <person name="Liu Y."/>
            <person name="Lai Q."/>
            <person name="Du J."/>
            <person name="Xu H."/>
            <person name="Jiang L."/>
            <person name="Shao Z."/>
        </authorList>
    </citation>
    <scope>NUCLEOTIDE SEQUENCE [LARGE SCALE GENOMIC DNA]</scope>
    <source>
        <strain evidence="3 4">13D2W-2</strain>
    </source>
</reference>
<evidence type="ECO:0000313" key="4">
    <source>
        <dbReference type="Proteomes" id="UP000028607"/>
    </source>
</evidence>
<dbReference type="SUPFAM" id="SSF111369">
    <property type="entry name" value="HlyD-like secretion proteins"/>
    <property type="match status" value="2"/>
</dbReference>
<dbReference type="RefSeq" id="WP_038144644.1">
    <property type="nucleotide sequence ID" value="NZ_AQRC01000004.1"/>
</dbReference>
<accession>A0A085TXU7</accession>
<dbReference type="AlphaFoldDB" id="A0A085TXU7"/>
<evidence type="ECO:0000256" key="1">
    <source>
        <dbReference type="ARBA" id="ARBA00009477"/>
    </source>
</evidence>
<dbReference type="InterPro" id="IPR006143">
    <property type="entry name" value="RND_pump_MFP"/>
</dbReference>
<keyword evidence="4" id="KW-1185">Reference proteome</keyword>
<dbReference type="EMBL" id="AQRC01000004">
    <property type="protein sequence ID" value="KFE35544.1"/>
    <property type="molecule type" value="Genomic_DNA"/>
</dbReference>
<evidence type="ECO:0000313" key="3">
    <source>
        <dbReference type="EMBL" id="KFE35544.1"/>
    </source>
</evidence>
<comment type="caution">
    <text evidence="3">The sequence shown here is derived from an EMBL/GenBank/DDBJ whole genome shotgun (WGS) entry which is preliminary data.</text>
</comment>
<dbReference type="Gene3D" id="2.40.50.100">
    <property type="match status" value="2"/>
</dbReference>
<dbReference type="NCBIfam" id="TIGR01730">
    <property type="entry name" value="RND_mfp"/>
    <property type="match status" value="1"/>
</dbReference>
<feature type="coiled-coil region" evidence="2">
    <location>
        <begin position="119"/>
        <end position="153"/>
    </location>
</feature>
<dbReference type="eggNOG" id="COG0845">
    <property type="taxonomic scope" value="Bacteria"/>
</dbReference>
<evidence type="ECO:0000256" key="2">
    <source>
        <dbReference type="SAM" id="Coils"/>
    </source>
</evidence>
<dbReference type="GO" id="GO:0015562">
    <property type="term" value="F:efflux transmembrane transporter activity"/>
    <property type="evidence" value="ECO:0007669"/>
    <property type="project" value="TreeGrafter"/>
</dbReference>
<dbReference type="OrthoDB" id="7626141at2"/>
<organism evidence="3 4">
    <name type="scientific">Thioclava atlantica</name>
    <dbReference type="NCBI Taxonomy" id="1317124"/>
    <lineage>
        <taxon>Bacteria</taxon>
        <taxon>Pseudomonadati</taxon>
        <taxon>Pseudomonadota</taxon>
        <taxon>Alphaproteobacteria</taxon>
        <taxon>Rhodobacterales</taxon>
        <taxon>Paracoccaceae</taxon>
        <taxon>Thioclava</taxon>
    </lineage>
</organism>
<dbReference type="Gene3D" id="2.40.420.20">
    <property type="match status" value="1"/>
</dbReference>
<gene>
    <name evidence="3" type="ORF">DW2_06268</name>
</gene>
<dbReference type="PATRIC" id="fig|1317124.6.peg.1271"/>